<comment type="caution">
    <text evidence="2">The sequence shown here is derived from an EMBL/GenBank/DDBJ whole genome shotgun (WGS) entry which is preliminary data.</text>
</comment>
<sequence>MATSAQRVHKPRTHNNQENKFEGTINNVQFKANSFRLIPNEFPGEIGPHWEARVHQRAVNFTYKEVSIYIPTEAADGEHALDSTTKIVVSYVDYSDPQNPVAHKSVAGDIKFTLDKENKVFGGNLNAVMDSHEGDGSETFTIAVENFLILGK</sequence>
<protein>
    <submittedName>
        <fullName evidence="2">Uncharacterized protein</fullName>
    </submittedName>
</protein>
<evidence type="ECO:0000256" key="1">
    <source>
        <dbReference type="SAM" id="MobiDB-lite"/>
    </source>
</evidence>
<dbReference type="OrthoDB" id="7031721at2"/>
<dbReference type="AlphaFoldDB" id="A0A0A6D7F7"/>
<reference evidence="2 3" key="1">
    <citation type="submission" date="2014-10" db="EMBL/GenBank/DDBJ databases">
        <title>Draft genome sequence of Pseudomonas chlororaphis EA105.</title>
        <authorList>
            <person name="McCully L.M."/>
            <person name="Bitzer A.S."/>
            <person name="Spence C."/>
            <person name="Bais H."/>
            <person name="Silby M.W."/>
        </authorList>
    </citation>
    <scope>NUCLEOTIDE SEQUENCE [LARGE SCALE GENOMIC DNA]</scope>
    <source>
        <strain evidence="2 3">EA105</strain>
    </source>
</reference>
<evidence type="ECO:0000313" key="3">
    <source>
        <dbReference type="Proteomes" id="UP000030564"/>
    </source>
</evidence>
<gene>
    <name evidence="2" type="ORF">NZ35_25420</name>
</gene>
<feature type="region of interest" description="Disordered" evidence="1">
    <location>
        <begin position="1"/>
        <end position="20"/>
    </location>
</feature>
<dbReference type="PATRIC" id="fig|587753.9.peg.4291"/>
<dbReference type="Proteomes" id="UP000030564">
    <property type="component" value="Unassembled WGS sequence"/>
</dbReference>
<organism evidence="2 3">
    <name type="scientific">Pseudomonas chlororaphis</name>
    <dbReference type="NCBI Taxonomy" id="587753"/>
    <lineage>
        <taxon>Bacteria</taxon>
        <taxon>Pseudomonadati</taxon>
        <taxon>Pseudomonadota</taxon>
        <taxon>Gammaproteobacteria</taxon>
        <taxon>Pseudomonadales</taxon>
        <taxon>Pseudomonadaceae</taxon>
        <taxon>Pseudomonas</taxon>
    </lineage>
</organism>
<evidence type="ECO:0000313" key="2">
    <source>
        <dbReference type="EMBL" id="KHA70499.1"/>
    </source>
</evidence>
<accession>A0A0A6D7F7</accession>
<dbReference type="EMBL" id="JSFK01000036">
    <property type="protein sequence ID" value="KHA70499.1"/>
    <property type="molecule type" value="Genomic_DNA"/>
</dbReference>
<proteinExistence type="predicted"/>
<name>A0A0A6D7F7_9PSED</name>